<dbReference type="Gene3D" id="3.30.2310.20">
    <property type="entry name" value="RelE-like"/>
    <property type="match status" value="1"/>
</dbReference>
<keyword evidence="2" id="KW-1185">Reference proteome</keyword>
<dbReference type="InterPro" id="IPR009614">
    <property type="entry name" value="YoeB_toxin"/>
</dbReference>
<dbReference type="Pfam" id="PF06769">
    <property type="entry name" value="YoeB_toxin"/>
    <property type="match status" value="1"/>
</dbReference>
<dbReference type="Proteomes" id="UP000214747">
    <property type="component" value="Unassembled WGS sequence"/>
</dbReference>
<dbReference type="GO" id="GO:0004519">
    <property type="term" value="F:endonuclease activity"/>
    <property type="evidence" value="ECO:0007669"/>
    <property type="project" value="InterPro"/>
</dbReference>
<gene>
    <name evidence="1" type="ORF">CEJ45_08890</name>
</gene>
<name>A0A225SWP2_9BURK</name>
<evidence type="ECO:0000313" key="2">
    <source>
        <dbReference type="Proteomes" id="UP000214747"/>
    </source>
</evidence>
<dbReference type="InterPro" id="IPR035093">
    <property type="entry name" value="RelE/ParE_toxin_dom_sf"/>
</dbReference>
<organism evidence="1 2">
    <name type="scientific">Herbaspirillum aquaticum</name>
    <dbReference type="NCBI Taxonomy" id="568783"/>
    <lineage>
        <taxon>Bacteria</taxon>
        <taxon>Pseudomonadati</taxon>
        <taxon>Pseudomonadota</taxon>
        <taxon>Betaproteobacteria</taxon>
        <taxon>Burkholderiales</taxon>
        <taxon>Oxalobacteraceae</taxon>
        <taxon>Herbaspirillum</taxon>
    </lineage>
</organism>
<reference evidence="1 2" key="1">
    <citation type="journal article" date="2010" name="Int. J. Syst. Evol. Microbiol.">
        <title>Reclassification of Herbaspirillum putei as a later heterotypic synonym of Herbaspirillum huttiense, with the description of H. huttiense subsp. huttiense subsp. nov. and H. huttiense subsp. putei subsp. nov., comb. nov., and description of Herbaspirillum aquaticum sp. nov.</title>
        <authorList>
            <person name="Dobritsa A.P."/>
            <person name="Reddy M.C."/>
            <person name="Samadpour M."/>
        </authorList>
    </citation>
    <scope>NUCLEOTIDE SEQUENCE [LARGE SCALE GENOMIC DNA]</scope>
    <source>
        <strain evidence="1 2">IEH 4430</strain>
    </source>
</reference>
<comment type="caution">
    <text evidence="1">The sequence shown here is derived from an EMBL/GenBank/DDBJ whole genome shotgun (WGS) entry which is preliminary data.</text>
</comment>
<dbReference type="EMBL" id="NJGV01000006">
    <property type="protein sequence ID" value="OWY35374.1"/>
    <property type="molecule type" value="Genomic_DNA"/>
</dbReference>
<evidence type="ECO:0000313" key="1">
    <source>
        <dbReference type="EMBL" id="OWY35374.1"/>
    </source>
</evidence>
<accession>A0A225SWP2</accession>
<protein>
    <submittedName>
        <fullName evidence="1">Uncharacterized protein</fullName>
    </submittedName>
</protein>
<dbReference type="SUPFAM" id="SSF143011">
    <property type="entry name" value="RelE-like"/>
    <property type="match status" value="1"/>
</dbReference>
<dbReference type="GO" id="GO:0006401">
    <property type="term" value="P:RNA catabolic process"/>
    <property type="evidence" value="ECO:0007669"/>
    <property type="project" value="InterPro"/>
</dbReference>
<proteinExistence type="predicted"/>
<dbReference type="AlphaFoldDB" id="A0A225SWP2"/>
<sequence length="102" mass="11760">MQPAAVACRPAADQGHTMTPVWMSPLAREDLAWWRCHDRRVARELLHLIRRLRDGACIPPARQVGLPLRLPGLYAVRLQGEHRLVIERVAGRVVIHQCRFHY</sequence>